<reference evidence="4" key="1">
    <citation type="journal article" date="2019" name="Int. J. Syst. Evol. Microbiol.">
        <title>The Global Catalogue of Microorganisms (GCM) 10K type strain sequencing project: providing services to taxonomists for standard genome sequencing and annotation.</title>
        <authorList>
            <consortium name="The Broad Institute Genomics Platform"/>
            <consortium name="The Broad Institute Genome Sequencing Center for Infectious Disease"/>
            <person name="Wu L."/>
            <person name="Ma J."/>
        </authorList>
    </citation>
    <scope>NUCLEOTIDE SEQUENCE [LARGE SCALE GENOMIC DNA]</scope>
    <source>
        <strain evidence="4">CGMCC 1.12931</strain>
    </source>
</reference>
<evidence type="ECO:0008006" key="5">
    <source>
        <dbReference type="Google" id="ProtNLM"/>
    </source>
</evidence>
<dbReference type="InterPro" id="IPR001611">
    <property type="entry name" value="Leu-rich_rpt"/>
</dbReference>
<comment type="caution">
    <text evidence="3">The sequence shown here is derived from an EMBL/GenBank/DDBJ whole genome shotgun (WGS) entry which is preliminary data.</text>
</comment>
<keyword evidence="1" id="KW-0433">Leucine-rich repeat</keyword>
<gene>
    <name evidence="3" type="ORF">GCM10010832_22080</name>
</gene>
<sequence>MFFANQLLAQPNDNLKGLQRTLRADSIVQDSFNGDGVFIARSKKTQKWGMFQGFGEGKPQQLVPFKYDSLGFFDQSPNFTIVKKNQKYGLILSPWSNDGSLESIRCTYDKLAIIESDYSWSIMIAAQKNGKWGYIHEETGATLIPFQFTTIADLPDPDQEFYTSPIEAFSPEMMAIFNRPDTITQLDLSYKELSFVPKPIRQCTKLTFLNLEGNQLKTIPKEVGELKNLTNLYIGFNPKLLGGYNQVEALGFIQDLPKLEHLILGNSSYNKSPRKLSYCEINLPKDFKFPNTLKSLSIGCGFSEFPESIYQLPNLNKLNLTTAFPNQTLDFRFEDLASKSSLEIMHLSMLSSLESFNDHISNYPNLKKLILKLTKPEGKIDEIKSLKKLNDLYIAIHQKVSEESNYYKIITIADYSMHKYRSDDPITENQLKETLTEYNAYLEEN</sequence>
<evidence type="ECO:0000313" key="3">
    <source>
        <dbReference type="EMBL" id="GGE41604.1"/>
    </source>
</evidence>
<dbReference type="SUPFAM" id="SSF52058">
    <property type="entry name" value="L domain-like"/>
    <property type="match status" value="1"/>
</dbReference>
<accession>A0ABQ1SL76</accession>
<keyword evidence="2" id="KW-0677">Repeat</keyword>
<name>A0ABQ1SL76_9FLAO</name>
<dbReference type="Pfam" id="PF14903">
    <property type="entry name" value="WG_beta_rep"/>
    <property type="match status" value="1"/>
</dbReference>
<proteinExistence type="predicted"/>
<organism evidence="3 4">
    <name type="scientific">Psychroflexus planctonicus</name>
    <dbReference type="NCBI Taxonomy" id="1526575"/>
    <lineage>
        <taxon>Bacteria</taxon>
        <taxon>Pseudomonadati</taxon>
        <taxon>Bacteroidota</taxon>
        <taxon>Flavobacteriia</taxon>
        <taxon>Flavobacteriales</taxon>
        <taxon>Flavobacteriaceae</taxon>
        <taxon>Psychroflexus</taxon>
    </lineage>
</organism>
<dbReference type="InterPro" id="IPR032675">
    <property type="entry name" value="LRR_dom_sf"/>
</dbReference>
<dbReference type="PANTHER" id="PTHR48051:SF45">
    <property type="entry name" value="LEUCINE-RICH REPEAT PROTEIN SHOC-2-LIKE"/>
    <property type="match status" value="1"/>
</dbReference>
<dbReference type="EMBL" id="BMGM01000010">
    <property type="protein sequence ID" value="GGE41604.1"/>
    <property type="molecule type" value="Genomic_DNA"/>
</dbReference>
<evidence type="ECO:0000256" key="1">
    <source>
        <dbReference type="ARBA" id="ARBA00022614"/>
    </source>
</evidence>
<dbReference type="InterPro" id="IPR032774">
    <property type="entry name" value="WG_beta_rep"/>
</dbReference>
<dbReference type="Gene3D" id="3.80.10.10">
    <property type="entry name" value="Ribonuclease Inhibitor"/>
    <property type="match status" value="1"/>
</dbReference>
<protein>
    <recommendedName>
        <fullName evidence="5">Leucine rich repeat-containing protein</fullName>
    </recommendedName>
</protein>
<dbReference type="PANTHER" id="PTHR48051">
    <property type="match status" value="1"/>
</dbReference>
<dbReference type="Proteomes" id="UP000599179">
    <property type="component" value="Unassembled WGS sequence"/>
</dbReference>
<evidence type="ECO:0000313" key="4">
    <source>
        <dbReference type="Proteomes" id="UP000599179"/>
    </source>
</evidence>
<keyword evidence="4" id="KW-1185">Reference proteome</keyword>
<dbReference type="InterPro" id="IPR050216">
    <property type="entry name" value="LRR_domain-containing"/>
</dbReference>
<dbReference type="PROSITE" id="PS51450">
    <property type="entry name" value="LRR"/>
    <property type="match status" value="1"/>
</dbReference>
<evidence type="ECO:0000256" key="2">
    <source>
        <dbReference type="ARBA" id="ARBA00022737"/>
    </source>
</evidence>